<dbReference type="CDD" id="cd07302">
    <property type="entry name" value="CHD"/>
    <property type="match status" value="1"/>
</dbReference>
<dbReference type="SUPFAM" id="SSF55781">
    <property type="entry name" value="GAF domain-like"/>
    <property type="match status" value="3"/>
</dbReference>
<dbReference type="InterPro" id="IPR011623">
    <property type="entry name" value="7TMR_DISM_rcpt_extracell_dom1"/>
</dbReference>
<keyword evidence="2" id="KW-1133">Transmembrane helix</keyword>
<evidence type="ECO:0000313" key="5">
    <source>
        <dbReference type="Proteomes" id="UP000245263"/>
    </source>
</evidence>
<dbReference type="InterPro" id="IPR003018">
    <property type="entry name" value="GAF"/>
</dbReference>
<feature type="transmembrane region" description="Helical" evidence="2">
    <location>
        <begin position="330"/>
        <end position="353"/>
    </location>
</feature>
<dbReference type="SMART" id="SM00044">
    <property type="entry name" value="CYCc"/>
    <property type="match status" value="1"/>
</dbReference>
<evidence type="ECO:0000313" key="4">
    <source>
        <dbReference type="EMBL" id="BDA80011.1"/>
    </source>
</evidence>
<protein>
    <recommendedName>
        <fullName evidence="3">Guanylate cyclase domain-containing protein</fullName>
    </recommendedName>
</protein>
<dbReference type="SMART" id="SM00065">
    <property type="entry name" value="GAF"/>
    <property type="match status" value="3"/>
</dbReference>
<feature type="transmembrane region" description="Helical" evidence="2">
    <location>
        <begin position="275"/>
        <end position="293"/>
    </location>
</feature>
<dbReference type="Pfam" id="PF07695">
    <property type="entry name" value="7TMR-DISM_7TM"/>
    <property type="match status" value="1"/>
</dbReference>
<feature type="transmembrane region" description="Helical" evidence="2">
    <location>
        <begin position="305"/>
        <end position="324"/>
    </location>
</feature>
<dbReference type="PANTHER" id="PTHR45655:SF13">
    <property type="entry name" value="SOLUBLE GUANYLATE CYCLASE GCY-32-RELATED"/>
    <property type="match status" value="1"/>
</dbReference>
<dbReference type="EMBL" id="AP025028">
    <property type="protein sequence ID" value="BDA80011.1"/>
    <property type="molecule type" value="Genomic_DNA"/>
</dbReference>
<evidence type="ECO:0000259" key="3">
    <source>
        <dbReference type="PROSITE" id="PS50125"/>
    </source>
</evidence>
<dbReference type="PROSITE" id="PS50125">
    <property type="entry name" value="GUANYLATE_CYCLASE_2"/>
    <property type="match status" value="1"/>
</dbReference>
<dbReference type="Pfam" id="PF00211">
    <property type="entry name" value="Guanylate_cyc"/>
    <property type="match status" value="1"/>
</dbReference>
<feature type="transmembrane region" description="Helical" evidence="2">
    <location>
        <begin position="360"/>
        <end position="380"/>
    </location>
</feature>
<proteinExistence type="predicted"/>
<feature type="domain" description="Guanylate cyclase" evidence="3">
    <location>
        <begin position="1042"/>
        <end position="1173"/>
    </location>
</feature>
<sequence length="1251" mass="142822">MATAMPYYLKKLILILFVPGFVFLSCQKQERHADPASQGVLDLETWDFSKNGIVALDGEWEFYWNQTYEDISSSMETENPASFVTVSIPSTWKGMEVEGKTLEGFGYASYRLKLKLPENNPPLAIHNLDLSSAYKLYVNGKLVHEEGKVSRFPERFHPSYKPGLFDLENLSGETEIVYEVSNYHYPKGGFWESAEIGERKQVYGKLNRIYQVTSFIAGSIFLWALYHIGLFIMRRQDKASLFIALFSLLLILRILTTGERLLTSIFPEIPMDLLIRFEFSTFYISTAVFVYFYHLIFPTTLGKRTTLAILTLITPFMISLFFPVHQFASLVLYFQLLLMVICLVIIAATVMAFNNDKVAASMSLAGFLFVCAALTNDILYQNNVINTLNLTPFGFLLFILFQGYILSYGFTRAYESIEKLKENLEGSNEQLNSLKEGLEGLVVERTKELANSRENIQRLNEFAKTLNSSLRLESIMSKAFDYLKKEVSCDSMILFLVNEEKGSIDYYKSALSSDLSEEKQKLLSNLHFALHPDSGVMYLVYKRNRPFRFSKVKEGILTDSNQIMVDIVGKHPGMILPLVAQGKTIALLTLFTTEENVSFSKDHLRVAESTAEAIATAVINSMLIENLNKERNLAELARANTEYAKNEVIKLNEFSKKINSESNLDRIIQEMFDYILKTFGIEGTILQLIDHKKNEFYTYSTTNPEQAKPEHLQFARNLIIPLNEKGGFVYKSYVRKKPLYLSRVPGYLEYSIDKEIIKNLELKSFIINPLIVQNEVIGMAYFTSYKEGLNLGRDELRRITGFCDQIAGAIQNSLLLQITEQERKKAESAKLEIQKLNEFAKTINSSTNLEGTLAEIFEFIKSNYRISNCVLYYMDDEFSEFRYLNHSGFDLLADENIFFFKNLKFQLNEKSGFVYKCYSRKRFFYMKKIPKKIPYEIDREIINRSGVSSLLLSPLINNDKVVAMAIFGIMDKEIQLNQEELTSIVGVSEHIAGAIGNNFLMNKIEEEKHRSDSLLLNILPKNVAEELQRKGRVNPVEFENVTMLMTSFPGFSQMTSQLTPEELLEGLDLYFSRFDEIIKSNNMEKLKMTGDMYVAAGGLPVGNFTHTIDACLAALQIRDEANRIKLEFPDIAFKPPSITIAIHSGPVVAGVIGKTKFSYDVWGKTVTQTQAIRRGAHSSEINISLETAEKIKRLFVLENQKEINTYEGDPIPIIELKSLRLDFALESGIHPNEAFERLYTQQKRGARILIK</sequence>
<dbReference type="InterPro" id="IPR029787">
    <property type="entry name" value="Nucleotide_cyclase"/>
</dbReference>
<feature type="coiled-coil region" evidence="1">
    <location>
        <begin position="410"/>
        <end position="441"/>
    </location>
</feature>
<dbReference type="Proteomes" id="UP000245263">
    <property type="component" value="Chromosome 1"/>
</dbReference>
<organism evidence="4 5">
    <name type="scientific">Leptospira kobayashii</name>
    <dbReference type="NCBI Taxonomy" id="1917830"/>
    <lineage>
        <taxon>Bacteria</taxon>
        <taxon>Pseudomonadati</taxon>
        <taxon>Spirochaetota</taxon>
        <taxon>Spirochaetia</taxon>
        <taxon>Leptospirales</taxon>
        <taxon>Leptospiraceae</taxon>
        <taxon>Leptospira</taxon>
    </lineage>
</organism>
<feature type="transmembrane region" description="Helical" evidence="2">
    <location>
        <begin position="239"/>
        <end position="255"/>
    </location>
</feature>
<dbReference type="Pfam" id="PF13185">
    <property type="entry name" value="GAF_2"/>
    <property type="match status" value="1"/>
</dbReference>
<accession>A0ABM7ULX7</accession>
<keyword evidence="1" id="KW-0175">Coiled coil</keyword>
<dbReference type="Gene3D" id="3.30.70.1230">
    <property type="entry name" value="Nucleotide cyclase"/>
    <property type="match status" value="1"/>
</dbReference>
<dbReference type="InterPro" id="IPR001054">
    <property type="entry name" value="A/G_cyclase"/>
</dbReference>
<gene>
    <name evidence="4" type="ORF">LPTSP3_g29410</name>
</gene>
<dbReference type="SUPFAM" id="SSF55073">
    <property type="entry name" value="Nucleotide cyclase"/>
    <property type="match status" value="1"/>
</dbReference>
<feature type="transmembrane region" description="Helical" evidence="2">
    <location>
        <begin position="392"/>
        <end position="411"/>
    </location>
</feature>
<dbReference type="Gene3D" id="3.30.450.40">
    <property type="match status" value="3"/>
</dbReference>
<feature type="transmembrane region" description="Helical" evidence="2">
    <location>
        <begin position="209"/>
        <end position="232"/>
    </location>
</feature>
<keyword evidence="5" id="KW-1185">Reference proteome</keyword>
<dbReference type="InterPro" id="IPR008979">
    <property type="entry name" value="Galactose-bd-like_sf"/>
</dbReference>
<evidence type="ECO:0000256" key="2">
    <source>
        <dbReference type="SAM" id="Phobius"/>
    </source>
</evidence>
<evidence type="ECO:0000256" key="1">
    <source>
        <dbReference type="SAM" id="Coils"/>
    </source>
</evidence>
<dbReference type="InterPro" id="IPR029016">
    <property type="entry name" value="GAF-like_dom_sf"/>
</dbReference>
<keyword evidence="2" id="KW-0472">Membrane</keyword>
<dbReference type="SUPFAM" id="SSF49785">
    <property type="entry name" value="Galactose-binding domain-like"/>
    <property type="match status" value="1"/>
</dbReference>
<name>A0ABM7ULX7_9LEPT</name>
<dbReference type="Pfam" id="PF01590">
    <property type="entry name" value="GAF"/>
    <property type="match status" value="1"/>
</dbReference>
<dbReference type="Gene3D" id="2.60.120.260">
    <property type="entry name" value="Galactose-binding domain-like"/>
    <property type="match status" value="1"/>
</dbReference>
<keyword evidence="2" id="KW-0812">Transmembrane</keyword>
<dbReference type="PANTHER" id="PTHR45655">
    <property type="entry name" value="GUANYLATE CYCLASE SOLUBLE SUBUNIT BETA-2"/>
    <property type="match status" value="1"/>
</dbReference>
<reference evidence="4 5" key="1">
    <citation type="submission" date="2021-08" db="EMBL/GenBank/DDBJ databases">
        <title>Complete genome sequence of Leptospira kobayashii strain E30.</title>
        <authorList>
            <person name="Nakao R."/>
            <person name="Nakamura S."/>
            <person name="Masuzawa T."/>
            <person name="Koizumi N."/>
        </authorList>
    </citation>
    <scope>NUCLEOTIDE SEQUENCE [LARGE SCALE GENOMIC DNA]</scope>
    <source>
        <strain evidence="4 5">E30</strain>
    </source>
</reference>